<keyword evidence="5" id="KW-1185">Reference proteome</keyword>
<gene>
    <name evidence="4" type="ORF">HPULCUR_008913</name>
</gene>
<dbReference type="PROSITE" id="PS51363">
    <property type="entry name" value="W2"/>
    <property type="match status" value="1"/>
</dbReference>
<evidence type="ECO:0000256" key="2">
    <source>
        <dbReference type="SAM" id="MobiDB-lite"/>
    </source>
</evidence>
<feature type="region of interest" description="Disordered" evidence="2">
    <location>
        <begin position="575"/>
        <end position="595"/>
    </location>
</feature>
<protein>
    <recommendedName>
        <fullName evidence="3">W2 domain-containing protein</fullName>
    </recommendedName>
</protein>
<evidence type="ECO:0000313" key="5">
    <source>
        <dbReference type="Proteomes" id="UP001476247"/>
    </source>
</evidence>
<dbReference type="InterPro" id="IPR016024">
    <property type="entry name" value="ARM-type_fold"/>
</dbReference>
<feature type="compositionally biased region" description="Low complexity" evidence="2">
    <location>
        <begin position="90"/>
        <end position="103"/>
    </location>
</feature>
<dbReference type="InterPro" id="IPR003307">
    <property type="entry name" value="W2_domain"/>
</dbReference>
<comment type="caution">
    <text evidence="4">The sequence shown here is derived from an EMBL/GenBank/DDBJ whole genome shotgun (WGS) entry which is preliminary data.</text>
</comment>
<feature type="compositionally biased region" description="Basic and acidic residues" evidence="2">
    <location>
        <begin position="79"/>
        <end position="88"/>
    </location>
</feature>
<reference evidence="4 5" key="1">
    <citation type="submission" date="2024-04" db="EMBL/GenBank/DDBJ databases">
        <title>genome sequences of Mucor flavus KT1a and Helicostylum pulchrum KT1b strains isolation_sourced from the surface of a dry-aged beef.</title>
        <authorList>
            <person name="Toyotome T."/>
            <person name="Hosono M."/>
            <person name="Torimaru M."/>
            <person name="Fukuda K."/>
            <person name="Mikami N."/>
        </authorList>
    </citation>
    <scope>NUCLEOTIDE SEQUENCE [LARGE SCALE GENOMIC DNA]</scope>
    <source>
        <strain evidence="4 5">KT1b</strain>
    </source>
</reference>
<dbReference type="Gene3D" id="1.25.40.180">
    <property type="match status" value="1"/>
</dbReference>
<feature type="coiled-coil region" evidence="1">
    <location>
        <begin position="180"/>
        <end position="207"/>
    </location>
</feature>
<dbReference type="Pfam" id="PF02020">
    <property type="entry name" value="W2"/>
    <property type="match status" value="1"/>
</dbReference>
<evidence type="ECO:0000256" key="1">
    <source>
        <dbReference type="SAM" id="Coils"/>
    </source>
</evidence>
<organism evidence="4 5">
    <name type="scientific">Helicostylum pulchrum</name>
    <dbReference type="NCBI Taxonomy" id="562976"/>
    <lineage>
        <taxon>Eukaryota</taxon>
        <taxon>Fungi</taxon>
        <taxon>Fungi incertae sedis</taxon>
        <taxon>Mucoromycota</taxon>
        <taxon>Mucoromycotina</taxon>
        <taxon>Mucoromycetes</taxon>
        <taxon>Mucorales</taxon>
        <taxon>Mucorineae</taxon>
        <taxon>Mucoraceae</taxon>
        <taxon>Helicostylum</taxon>
    </lineage>
</organism>
<dbReference type="Proteomes" id="UP001476247">
    <property type="component" value="Unassembled WGS sequence"/>
</dbReference>
<evidence type="ECO:0000313" key="4">
    <source>
        <dbReference type="EMBL" id="GAA5803431.1"/>
    </source>
</evidence>
<keyword evidence="1" id="KW-0175">Coiled coil</keyword>
<dbReference type="PANTHER" id="PTHR45887:SF1">
    <property type="entry name" value="TRANSLATION INITIATION FACTOR EIF-2B SUBUNIT EPSILON"/>
    <property type="match status" value="1"/>
</dbReference>
<dbReference type="InterPro" id="IPR051956">
    <property type="entry name" value="eIF2B_epsilon"/>
</dbReference>
<name>A0ABP9Y8Y7_9FUNG</name>
<evidence type="ECO:0000259" key="3">
    <source>
        <dbReference type="PROSITE" id="PS51363"/>
    </source>
</evidence>
<sequence>MKEDYAYSQRNLIDILDPTEMEYYLNHKSLAPLRKVPVCIAAAVYRISAGNCMPYTGTNPDQKALAFNAYQRNESPWDSYKRKMKSEDNSSCSTVESTCSSRSDSPEPKNHHHHHHHHHHSKKKPSYHMLRREIRRLRGENAFLRSSVSVLKNDLRDSTLSRQNADIIHQRTFQEYDLLHKSLEQEIVSKRDEVEYLKEQVERLKLLSLSSNHHDPNYLKRNETTSSFGCFDFEQDNDVISCQPIAQDSALPEVNIKMDQLKTNQEIGDAYFKRRLLEEQEEGGGGECNEEEEGDEEEEEDENQDPELESFEKAASSYIRQAIIAKLSCARVRLDFDDLILKHEPTNDTIMSILADAFVYWLNSIWTKPENKPVSAHKLFTHLIQPGIDDFWKSILQCYTTDDECQVSLLNDIEDQVKQLPSTDLLHHFNRLLICLYKYEILEEEAIVAWYTNPIHHDEMSKHVHIICKDFIEYLECTTEEEEEEEEDDVTDNEGYIDQDEEEEEEEEDDDINFEFMDSPIPRDEDIGFTFGHDLEDLDEEEEGEASSLHDSIEDFLTNKERNPCICQFNYDNDTTDSPLSSHPPSPTITTTTSAKLPECSCDSTYSPVTEKKKKSVRIAM</sequence>
<dbReference type="SUPFAM" id="SSF48371">
    <property type="entry name" value="ARM repeat"/>
    <property type="match status" value="1"/>
</dbReference>
<dbReference type="EMBL" id="BAABUJ010000028">
    <property type="protein sequence ID" value="GAA5803431.1"/>
    <property type="molecule type" value="Genomic_DNA"/>
</dbReference>
<proteinExistence type="predicted"/>
<feature type="region of interest" description="Disordered" evidence="2">
    <location>
        <begin position="78"/>
        <end position="128"/>
    </location>
</feature>
<dbReference type="PANTHER" id="PTHR45887">
    <property type="entry name" value="TRANSLATION INITIATION FACTOR EIF-2B SUBUNIT EPSILON"/>
    <property type="match status" value="1"/>
</dbReference>
<feature type="domain" description="W2" evidence="3">
    <location>
        <begin position="297"/>
        <end position="485"/>
    </location>
</feature>
<feature type="compositionally biased region" description="Basic residues" evidence="2">
    <location>
        <begin position="110"/>
        <end position="126"/>
    </location>
</feature>
<feature type="region of interest" description="Disordered" evidence="2">
    <location>
        <begin position="280"/>
        <end position="309"/>
    </location>
</feature>
<dbReference type="SMART" id="SM00515">
    <property type="entry name" value="eIF5C"/>
    <property type="match status" value="1"/>
</dbReference>
<accession>A0ABP9Y8Y7</accession>
<feature type="region of interest" description="Disordered" evidence="2">
    <location>
        <begin position="479"/>
        <end position="512"/>
    </location>
</feature>